<dbReference type="PROSITE" id="PS50011">
    <property type="entry name" value="PROTEIN_KINASE_DOM"/>
    <property type="match status" value="1"/>
</dbReference>
<feature type="compositionally biased region" description="Low complexity" evidence="5">
    <location>
        <begin position="464"/>
        <end position="493"/>
    </location>
</feature>
<gene>
    <name evidence="7" type="ORF">PTRG_04068</name>
</gene>
<feature type="region of interest" description="Disordered" evidence="5">
    <location>
        <begin position="1"/>
        <end position="41"/>
    </location>
</feature>
<dbReference type="InterPro" id="IPR011009">
    <property type="entry name" value="Kinase-like_dom_sf"/>
</dbReference>
<feature type="compositionally biased region" description="Low complexity" evidence="5">
    <location>
        <begin position="1137"/>
        <end position="1152"/>
    </location>
</feature>
<accession>B2W0T3</accession>
<dbReference type="PANTHER" id="PTHR48012:SF26">
    <property type="entry name" value="SERINE_THREONINE-PROTEIN KINASE DDB_G0283821-RELATED"/>
    <property type="match status" value="1"/>
</dbReference>
<dbReference type="PROSITE" id="PS00107">
    <property type="entry name" value="PROTEIN_KINASE_ATP"/>
    <property type="match status" value="1"/>
</dbReference>
<feature type="compositionally biased region" description="Polar residues" evidence="5">
    <location>
        <begin position="1213"/>
        <end position="1234"/>
    </location>
</feature>
<dbReference type="InParanoid" id="B2W0T3"/>
<dbReference type="PANTHER" id="PTHR48012">
    <property type="entry name" value="STERILE20-LIKE KINASE, ISOFORM B-RELATED"/>
    <property type="match status" value="1"/>
</dbReference>
<dbReference type="InterPro" id="IPR011989">
    <property type="entry name" value="ARM-like"/>
</dbReference>
<dbReference type="Proteomes" id="UP000001471">
    <property type="component" value="Unassembled WGS sequence"/>
</dbReference>
<keyword evidence="2 4" id="KW-0547">Nucleotide-binding</keyword>
<dbReference type="GO" id="GO:0005524">
    <property type="term" value="F:ATP binding"/>
    <property type="evidence" value="ECO:0007669"/>
    <property type="project" value="UniProtKB-UniRule"/>
</dbReference>
<feature type="compositionally biased region" description="Basic and acidic residues" evidence="5">
    <location>
        <begin position="23"/>
        <end position="33"/>
    </location>
</feature>
<name>B2W0T3_PYRTR</name>
<feature type="region of interest" description="Disordered" evidence="5">
    <location>
        <begin position="1126"/>
        <end position="1354"/>
    </location>
</feature>
<evidence type="ECO:0000313" key="8">
    <source>
        <dbReference type="Proteomes" id="UP000001471"/>
    </source>
</evidence>
<feature type="domain" description="Protein kinase" evidence="6">
    <location>
        <begin position="50"/>
        <end position="300"/>
    </location>
</feature>
<dbReference type="FunFam" id="1.25.10.10:FF:000212">
    <property type="entry name" value="Cell division control protein"/>
    <property type="match status" value="1"/>
</dbReference>
<feature type="compositionally biased region" description="Pro residues" evidence="5">
    <location>
        <begin position="1299"/>
        <end position="1310"/>
    </location>
</feature>
<dbReference type="Pfam" id="PF00069">
    <property type="entry name" value="Pkinase"/>
    <property type="match status" value="1"/>
</dbReference>
<feature type="binding site" evidence="4">
    <location>
        <position position="79"/>
    </location>
    <ligand>
        <name>ATP</name>
        <dbReference type="ChEBI" id="CHEBI:30616"/>
    </ligand>
</feature>
<dbReference type="OrthoDB" id="8693905at2759"/>
<dbReference type="Gene3D" id="1.10.510.10">
    <property type="entry name" value="Transferase(Phosphotransferase) domain 1"/>
    <property type="match status" value="1"/>
</dbReference>
<feature type="compositionally biased region" description="Low complexity" evidence="5">
    <location>
        <begin position="331"/>
        <end position="344"/>
    </location>
</feature>
<feature type="compositionally biased region" description="Basic and acidic residues" evidence="5">
    <location>
        <begin position="499"/>
        <end position="509"/>
    </location>
</feature>
<keyword evidence="7" id="KW-0418">Kinase</keyword>
<sequence length="1354" mass="148758">MVSHAPKPGHAKKSSSSSNHNGQPREREQRPSREGTAQKAAQDVAGLKDYQLGDCLGKGAFGSVYRALNWGTGETVAIKQVRLENLGAADLKNMEMEIDLLKNLNHANIVKYHGFVRSSESLYIILEYCENGSLHSICKNFGKFPENLVALYMSQVLHGLLYLHEQGVIHRDIKGANILTTKEGLVKLADFGVATKQSGLDQSSVVGTPYWMAPEVIELSGATTSSDIWSLGCTVIELIEGKPPYHKLQPMQALFRIVNDEHPPIPGSASPLLREFLMECFQKNPTLRISAKRLLKHPWILSAKRTVPAVPTKPTEYQEAVKSVQEWNEALKSPSSLRRSSRLSTGLQRPSLVGANSAGSGSRPAPVNVNLNIPKHRPTAESFRSPELDHDDNWDNDFAESISPRALQMPHLKPQDNFAGLFSNDRLKAFASFESVTELPEYGDGEATVKSPVNLHQYQSFPKASGQRASARASGASSRAGSARPSSRSTSSATDSEYEESRAESDSGSEHSSLAMLTSKMASSFTIADEDDLDPFANLDEGLDNINLENNVARDRDDRLTKTTESLVGCLKTSQPDDELLDIADQLLQVLHESPDKRSIILRSHGMLPILEILGTRPHNEVVLPLLKIINLIILEDSEAQESLSFLGGIPTICYFASKKFPSDIRKEAAAFVRQMYQTSTLTLQMFIGCGGINVLVEFLEEDIDAERDLVLIGVNGVFGVFELQGPTPKNDFCRIFSRSSVLYPLSLVLNRMVEEDGEVARLIVGRIVQIFLIFSQAESHVKDLVADRMILKRVLKDLRKMSPPHQITMLKFIKNLSSLSSTHEALQNSNAIDILIELLKSTRQKDAMSRSQSRSASDPKRLPPFHREISNQILNTMYNLCRHNKSRQEEAALSDIIPLLKEVVREGGPLKEFALPVLLEMVNSGKVARKMLWDAKGLAFYVSLLGDRNWAVTALDAIFVWLQEETARVEQYLLSSQSSFTTAVISAYTSADLPQSTFENMLEPLQKVVRLSPPIAASLAVPEIFGRTEQKLGHKDAVTRLNFLRILRTICDAKDEGCWLIRAFGCYERISWLMEHDSAVLVRQMAEELVRACDQVEHSGINKGVNGKRSMSRASAVNMNMNLRRPASSAGRRDGSGSSTGSTLVSSGMGLTPPTPNSLKSTFMLPQMNTPTSLGSGRHAVSRSQSSAAMWDLAEDPSVRPPSSSRSKPPQLTRSTTSFANLQQHANSPNAARTPSRPPSRDAATSLARIEANNAAKSSSRLPKARPGRLNDAISRRRQSNVNTGPENEIPMHITTPTPTPTHAPPPAPTTNNTPHAPPLPRLQIVRRRRETSGGEMSTAAARKGPASSAAAD</sequence>
<proteinExistence type="predicted"/>
<dbReference type="FunFam" id="1.10.510.10:FF:000246">
    <property type="entry name" value="Putative Serine-threonine kinase SepH"/>
    <property type="match status" value="1"/>
</dbReference>
<evidence type="ECO:0000256" key="2">
    <source>
        <dbReference type="ARBA" id="ARBA00022741"/>
    </source>
</evidence>
<evidence type="ECO:0000256" key="5">
    <source>
        <dbReference type="SAM" id="MobiDB-lite"/>
    </source>
</evidence>
<keyword evidence="7" id="KW-0808">Transferase</keyword>
<dbReference type="HOGENOM" id="CLU_001872_2_1_1"/>
<evidence type="ECO:0000313" key="7">
    <source>
        <dbReference type="EMBL" id="EDU46906.1"/>
    </source>
</evidence>
<dbReference type="InterPro" id="IPR000719">
    <property type="entry name" value="Prot_kinase_dom"/>
</dbReference>
<dbReference type="eggNOG" id="KOG0198">
    <property type="taxonomic scope" value="Eukaryota"/>
</dbReference>
<reference evidence="8" key="1">
    <citation type="journal article" date="2013" name="G3 (Bethesda)">
        <title>Comparative genomics of a plant-pathogenic fungus, Pyrenophora tritici-repentis, reveals transduplication and the impact of repeat elements on pathogenicity and population divergence.</title>
        <authorList>
            <person name="Manning V.A."/>
            <person name="Pandelova I."/>
            <person name="Dhillon B."/>
            <person name="Wilhelm L.J."/>
            <person name="Goodwin S.B."/>
            <person name="Berlin A.M."/>
            <person name="Figueroa M."/>
            <person name="Freitag M."/>
            <person name="Hane J.K."/>
            <person name="Henrissat B."/>
            <person name="Holman W.H."/>
            <person name="Kodira C.D."/>
            <person name="Martin J."/>
            <person name="Oliver R.P."/>
            <person name="Robbertse B."/>
            <person name="Schackwitz W."/>
            <person name="Schwartz D.C."/>
            <person name="Spatafora J.W."/>
            <person name="Turgeon B.G."/>
            <person name="Yandava C."/>
            <person name="Young S."/>
            <person name="Zhou S."/>
            <person name="Zeng Q."/>
            <person name="Grigoriev I.V."/>
            <person name="Ma L.-J."/>
            <person name="Ciuffetti L.M."/>
        </authorList>
    </citation>
    <scope>NUCLEOTIDE SEQUENCE [LARGE SCALE GENOMIC DNA]</scope>
    <source>
        <strain evidence="8">Pt-1C-BFP</strain>
    </source>
</reference>
<dbReference type="CDD" id="cd06627">
    <property type="entry name" value="STKc_Cdc7_like"/>
    <property type="match status" value="1"/>
</dbReference>
<dbReference type="InterPro" id="IPR017441">
    <property type="entry name" value="Protein_kinase_ATP_BS"/>
</dbReference>
<protein>
    <recommendedName>
        <fullName evidence="1">non-specific serine/threonine protein kinase</fullName>
        <ecNumber evidence="1">2.7.11.1</ecNumber>
    </recommendedName>
</protein>
<dbReference type="InterPro" id="IPR016024">
    <property type="entry name" value="ARM-type_fold"/>
</dbReference>
<dbReference type="GO" id="GO:0004674">
    <property type="term" value="F:protein serine/threonine kinase activity"/>
    <property type="evidence" value="ECO:0007669"/>
    <property type="project" value="UniProtKB-EC"/>
</dbReference>
<dbReference type="SUPFAM" id="SSF56112">
    <property type="entry name" value="Protein kinase-like (PK-like)"/>
    <property type="match status" value="1"/>
</dbReference>
<evidence type="ECO:0000256" key="3">
    <source>
        <dbReference type="ARBA" id="ARBA00022840"/>
    </source>
</evidence>
<dbReference type="Gene3D" id="1.25.10.10">
    <property type="entry name" value="Leucine-rich Repeat Variant"/>
    <property type="match status" value="2"/>
</dbReference>
<organism evidence="7 8">
    <name type="scientific">Pyrenophora tritici-repentis (strain Pt-1C-BFP)</name>
    <name type="common">Wheat tan spot fungus</name>
    <name type="synonym">Drechslera tritici-repentis</name>
    <dbReference type="NCBI Taxonomy" id="426418"/>
    <lineage>
        <taxon>Eukaryota</taxon>
        <taxon>Fungi</taxon>
        <taxon>Dikarya</taxon>
        <taxon>Ascomycota</taxon>
        <taxon>Pezizomycotina</taxon>
        <taxon>Dothideomycetes</taxon>
        <taxon>Pleosporomycetidae</taxon>
        <taxon>Pleosporales</taxon>
        <taxon>Pleosporineae</taxon>
        <taxon>Pleosporaceae</taxon>
        <taxon>Pyrenophora</taxon>
    </lineage>
</organism>
<dbReference type="STRING" id="426418.B2W0T3"/>
<dbReference type="SMART" id="SM00220">
    <property type="entry name" value="S_TKc"/>
    <property type="match status" value="1"/>
</dbReference>
<dbReference type="OMA" id="VKQIKLV"/>
<evidence type="ECO:0000256" key="4">
    <source>
        <dbReference type="PROSITE-ProRule" id="PRU10141"/>
    </source>
</evidence>
<dbReference type="EC" id="2.7.11.1" evidence="1"/>
<feature type="region of interest" description="Disordered" evidence="5">
    <location>
        <begin position="461"/>
        <end position="513"/>
    </location>
</feature>
<keyword evidence="3 4" id="KW-0067">ATP-binding</keyword>
<dbReference type="EMBL" id="DS231617">
    <property type="protein sequence ID" value="EDU46906.1"/>
    <property type="molecule type" value="Genomic_DNA"/>
</dbReference>
<feature type="region of interest" description="Disordered" evidence="5">
    <location>
        <begin position="329"/>
        <end position="371"/>
    </location>
</feature>
<evidence type="ECO:0000259" key="6">
    <source>
        <dbReference type="PROSITE" id="PS50011"/>
    </source>
</evidence>
<feature type="compositionally biased region" description="Low complexity" evidence="5">
    <location>
        <begin position="1202"/>
        <end position="1211"/>
    </location>
</feature>
<dbReference type="InterPro" id="IPR050629">
    <property type="entry name" value="STE20/SPS1-PAK"/>
</dbReference>
<dbReference type="FunFam" id="3.30.200.20:FF:000042">
    <property type="entry name" value="Aurora kinase A"/>
    <property type="match status" value="1"/>
</dbReference>
<evidence type="ECO:0000256" key="1">
    <source>
        <dbReference type="ARBA" id="ARBA00012513"/>
    </source>
</evidence>
<dbReference type="InterPro" id="IPR008271">
    <property type="entry name" value="Ser/Thr_kinase_AS"/>
</dbReference>
<dbReference type="SUPFAM" id="SSF48371">
    <property type="entry name" value="ARM repeat"/>
    <property type="match status" value="1"/>
</dbReference>
<dbReference type="PROSITE" id="PS00108">
    <property type="entry name" value="PROTEIN_KINASE_ST"/>
    <property type="match status" value="1"/>
</dbReference>
<dbReference type="FunFam" id="1.25.10.10:FF:000905">
    <property type="entry name" value="Ste ste11 cdc15 protein kinase"/>
    <property type="match status" value="1"/>
</dbReference>
<feature type="compositionally biased region" description="Low complexity" evidence="5">
    <location>
        <begin position="1341"/>
        <end position="1354"/>
    </location>
</feature>
<dbReference type="GO" id="GO:0005737">
    <property type="term" value="C:cytoplasm"/>
    <property type="evidence" value="ECO:0007669"/>
    <property type="project" value="TreeGrafter"/>
</dbReference>